<dbReference type="Proteomes" id="UP000193435">
    <property type="component" value="Unassembled WGS sequence"/>
</dbReference>
<dbReference type="OrthoDB" id="2918624at2"/>
<dbReference type="EMBL" id="FXBJ01000002">
    <property type="protein sequence ID" value="SMH27327.1"/>
    <property type="molecule type" value="Genomic_DNA"/>
</dbReference>
<gene>
    <name evidence="1" type="ORF">SAMN04488700_0612</name>
</gene>
<name>A0A1X7MT65_9LACT</name>
<protein>
    <submittedName>
        <fullName evidence="1">Uncharacterized protein</fullName>
    </submittedName>
</protein>
<dbReference type="AlphaFoldDB" id="A0A1X7MT65"/>
<dbReference type="STRING" id="1073423.SAMN04488700_0612"/>
<evidence type="ECO:0000313" key="1">
    <source>
        <dbReference type="EMBL" id="SMH27327.1"/>
    </source>
</evidence>
<accession>A0A1X7MT65</accession>
<evidence type="ECO:0000313" key="2">
    <source>
        <dbReference type="Proteomes" id="UP000193435"/>
    </source>
</evidence>
<proteinExistence type="predicted"/>
<organism evidence="1 2">
    <name type="scientific">Carnobacterium iners</name>
    <dbReference type="NCBI Taxonomy" id="1073423"/>
    <lineage>
        <taxon>Bacteria</taxon>
        <taxon>Bacillati</taxon>
        <taxon>Bacillota</taxon>
        <taxon>Bacilli</taxon>
        <taxon>Lactobacillales</taxon>
        <taxon>Carnobacteriaceae</taxon>
        <taxon>Carnobacterium</taxon>
    </lineage>
</organism>
<dbReference type="RefSeq" id="WP_085558893.1">
    <property type="nucleotide sequence ID" value="NZ_FOAH01000030.1"/>
</dbReference>
<reference evidence="1 2" key="1">
    <citation type="submission" date="2017-04" db="EMBL/GenBank/DDBJ databases">
        <authorList>
            <person name="Afonso C.L."/>
            <person name="Miller P.J."/>
            <person name="Scott M.A."/>
            <person name="Spackman E."/>
            <person name="Goraichik I."/>
            <person name="Dimitrov K.M."/>
            <person name="Suarez D.L."/>
            <person name="Swayne D.E."/>
        </authorList>
    </citation>
    <scope>NUCLEOTIDE SEQUENCE [LARGE SCALE GENOMIC DNA]</scope>
    <source>
        <strain evidence="1 2">LMG26642</strain>
    </source>
</reference>
<sequence>MEKEDWLLLELEKLFTSSQEYKQKALLKAAMELVKEQFKRINQMEGELDGRLWSPRDWHN</sequence>
<keyword evidence="2" id="KW-1185">Reference proteome</keyword>